<dbReference type="Pfam" id="PF24827">
    <property type="entry name" value="AstE_AspA_cat"/>
    <property type="match status" value="1"/>
</dbReference>
<evidence type="ECO:0000313" key="6">
    <source>
        <dbReference type="EMBL" id="WOB07178.1"/>
    </source>
</evidence>
<keyword evidence="7" id="KW-1185">Reference proteome</keyword>
<organism evidence="6 7">
    <name type="scientific">Piscinibacter gummiphilus</name>
    <dbReference type="NCBI Taxonomy" id="946333"/>
    <lineage>
        <taxon>Bacteria</taxon>
        <taxon>Pseudomonadati</taxon>
        <taxon>Pseudomonadota</taxon>
        <taxon>Betaproteobacteria</taxon>
        <taxon>Burkholderiales</taxon>
        <taxon>Sphaerotilaceae</taxon>
        <taxon>Piscinibacter</taxon>
    </lineage>
</organism>
<name>A0ABZ0CQR9_9BURK</name>
<gene>
    <name evidence="6" type="ORF">RXV79_19945</name>
</gene>
<keyword evidence="4" id="KW-0862">Zinc</keyword>
<keyword evidence="2" id="KW-0479">Metal-binding</keyword>
<dbReference type="RefSeq" id="WP_316699850.1">
    <property type="nucleotide sequence ID" value="NZ_CP136336.1"/>
</dbReference>
<evidence type="ECO:0000256" key="3">
    <source>
        <dbReference type="ARBA" id="ARBA00022801"/>
    </source>
</evidence>
<dbReference type="InterPro" id="IPR050178">
    <property type="entry name" value="AspA/AstE_fam"/>
</dbReference>
<keyword evidence="3" id="KW-0378">Hydrolase</keyword>
<accession>A0ABZ0CQR9</accession>
<evidence type="ECO:0000313" key="7">
    <source>
        <dbReference type="Proteomes" id="UP001303946"/>
    </source>
</evidence>
<protein>
    <submittedName>
        <fullName evidence="6">Succinylglutamate desuccinylase/aspartoacylase family protein</fullName>
    </submittedName>
</protein>
<reference evidence="6 7" key="1">
    <citation type="submission" date="2023-10" db="EMBL/GenBank/DDBJ databases">
        <title>Bacteria for the degradation of biodegradable plastic PBAT(Polybutylene adipate terephthalate).</title>
        <authorList>
            <person name="Weon H.-Y."/>
            <person name="Yeon J."/>
        </authorList>
    </citation>
    <scope>NUCLEOTIDE SEQUENCE [LARGE SCALE GENOMIC DNA]</scope>
    <source>
        <strain evidence="6 7">SBD 7-3</strain>
    </source>
</reference>
<dbReference type="Proteomes" id="UP001303946">
    <property type="component" value="Chromosome"/>
</dbReference>
<feature type="domain" description="Succinylglutamate desuccinylase/Aspartoacylase catalytic" evidence="5">
    <location>
        <begin position="16"/>
        <end position="116"/>
    </location>
</feature>
<dbReference type="PANTHER" id="PTHR15162">
    <property type="entry name" value="ASPARTOACYLASE"/>
    <property type="match status" value="1"/>
</dbReference>
<dbReference type="SUPFAM" id="SSF53187">
    <property type="entry name" value="Zn-dependent exopeptidases"/>
    <property type="match status" value="1"/>
</dbReference>
<proteinExistence type="predicted"/>
<evidence type="ECO:0000256" key="2">
    <source>
        <dbReference type="ARBA" id="ARBA00022723"/>
    </source>
</evidence>
<dbReference type="PANTHER" id="PTHR15162:SF7">
    <property type="entry name" value="SUCCINYLGLUTAMATE DESUCCINYLASE"/>
    <property type="match status" value="1"/>
</dbReference>
<evidence type="ECO:0000259" key="5">
    <source>
        <dbReference type="Pfam" id="PF24827"/>
    </source>
</evidence>
<comment type="cofactor">
    <cofactor evidence="1">
        <name>Zn(2+)</name>
        <dbReference type="ChEBI" id="CHEBI:29105"/>
    </cofactor>
</comment>
<dbReference type="Gene3D" id="3.40.630.10">
    <property type="entry name" value="Zn peptidases"/>
    <property type="match status" value="1"/>
</dbReference>
<sequence>MNQNTLRTHSFRALQPGKRLIVLGAVHGNETCGTRAIERILPELDSGALKIVRGSVTFVPVTNPLAYSKGQRAGDRNLNRNLRPNAQPQDYEDRIANALCPLLAEHEVLLDLHSFHTSGEPFAMIGPADNNGPLEPFSHAAEEEALALRLGPRRIVEGWLDTYAAGVKNRLQRSAPSQRAQMLSTDPSYGVGTTEYMRTQGGYAITLECGQHQDPKAPEVGYRAIRATLAQLGLVDEAPPPARTDIEFLRLAEVTDLHDPGDRFAKAWASYDPLRAGELIGSRADGTELRAPADGFIVFPNPAALPGNEWFYFAQRSSRPLRP</sequence>
<evidence type="ECO:0000256" key="1">
    <source>
        <dbReference type="ARBA" id="ARBA00001947"/>
    </source>
</evidence>
<evidence type="ECO:0000256" key="4">
    <source>
        <dbReference type="ARBA" id="ARBA00022833"/>
    </source>
</evidence>
<dbReference type="InterPro" id="IPR055438">
    <property type="entry name" value="AstE_AspA_cat"/>
</dbReference>
<dbReference type="EMBL" id="CP136336">
    <property type="protein sequence ID" value="WOB07178.1"/>
    <property type="molecule type" value="Genomic_DNA"/>
</dbReference>